<evidence type="ECO:0000256" key="5">
    <source>
        <dbReference type="ARBA" id="ARBA00022840"/>
    </source>
</evidence>
<feature type="transmembrane region" description="Helical" evidence="8">
    <location>
        <begin position="137"/>
        <end position="157"/>
    </location>
</feature>
<dbReference type="PANTHER" id="PTHR24221">
    <property type="entry name" value="ATP-BINDING CASSETTE SUB-FAMILY B"/>
    <property type="match status" value="1"/>
</dbReference>
<proteinExistence type="predicted"/>
<keyword evidence="12" id="KW-1185">Reference proteome</keyword>
<evidence type="ECO:0000256" key="1">
    <source>
        <dbReference type="ARBA" id="ARBA00004651"/>
    </source>
</evidence>
<dbReference type="FunFam" id="3.40.50.300:FF:000287">
    <property type="entry name" value="Multidrug ABC transporter ATP-binding protein"/>
    <property type="match status" value="1"/>
</dbReference>
<comment type="subcellular location">
    <subcellularLocation>
        <location evidence="1">Cell membrane</location>
        <topology evidence="1">Multi-pass membrane protein</topology>
    </subcellularLocation>
</comment>
<dbReference type="AlphaFoldDB" id="A0A7G9GBX8"/>
<feature type="domain" description="ABC transporter" evidence="9">
    <location>
        <begin position="334"/>
        <end position="568"/>
    </location>
</feature>
<feature type="transmembrane region" description="Helical" evidence="8">
    <location>
        <begin position="163"/>
        <end position="183"/>
    </location>
</feature>
<evidence type="ECO:0000256" key="3">
    <source>
        <dbReference type="ARBA" id="ARBA00022692"/>
    </source>
</evidence>
<feature type="transmembrane region" description="Helical" evidence="8">
    <location>
        <begin position="21"/>
        <end position="44"/>
    </location>
</feature>
<dbReference type="PANTHER" id="PTHR24221:SF397">
    <property type="entry name" value="ABC TRANSPORTER, ATP-BINDING TRANSMEMBRANE PROTEIN"/>
    <property type="match status" value="1"/>
</dbReference>
<dbReference type="InterPro" id="IPR039421">
    <property type="entry name" value="Type_1_exporter"/>
</dbReference>
<keyword evidence="5 11" id="KW-0067">ATP-binding</keyword>
<dbReference type="SUPFAM" id="SSF90123">
    <property type="entry name" value="ABC transporter transmembrane region"/>
    <property type="match status" value="1"/>
</dbReference>
<dbReference type="Pfam" id="PF00005">
    <property type="entry name" value="ABC_tran"/>
    <property type="match status" value="1"/>
</dbReference>
<dbReference type="InterPro" id="IPR003439">
    <property type="entry name" value="ABC_transporter-like_ATP-bd"/>
</dbReference>
<evidence type="ECO:0000256" key="8">
    <source>
        <dbReference type="SAM" id="Phobius"/>
    </source>
</evidence>
<evidence type="ECO:0000256" key="6">
    <source>
        <dbReference type="ARBA" id="ARBA00022989"/>
    </source>
</evidence>
<organism evidence="11 12">
    <name type="scientific">Wansuia hejianensis</name>
    <dbReference type="NCBI Taxonomy" id="2763667"/>
    <lineage>
        <taxon>Bacteria</taxon>
        <taxon>Bacillati</taxon>
        <taxon>Bacillota</taxon>
        <taxon>Clostridia</taxon>
        <taxon>Lachnospirales</taxon>
        <taxon>Lachnospiraceae</taxon>
        <taxon>Wansuia</taxon>
    </lineage>
</organism>
<evidence type="ECO:0000259" key="10">
    <source>
        <dbReference type="PROSITE" id="PS50929"/>
    </source>
</evidence>
<feature type="transmembrane region" description="Helical" evidence="8">
    <location>
        <begin position="56"/>
        <end position="76"/>
    </location>
</feature>
<dbReference type="KEGG" id="whj:H9Q79_15710"/>
<evidence type="ECO:0000313" key="12">
    <source>
        <dbReference type="Proteomes" id="UP000515860"/>
    </source>
</evidence>
<protein>
    <submittedName>
        <fullName evidence="11">ABC transporter ATP-binding protein</fullName>
    </submittedName>
</protein>
<keyword evidence="2" id="KW-0813">Transport</keyword>
<evidence type="ECO:0000313" key="11">
    <source>
        <dbReference type="EMBL" id="QNM08310.1"/>
    </source>
</evidence>
<feature type="domain" description="ABC transmembrane type-1" evidence="10">
    <location>
        <begin position="20"/>
        <end position="305"/>
    </location>
</feature>
<dbReference type="InterPro" id="IPR003593">
    <property type="entry name" value="AAA+_ATPase"/>
</dbReference>
<evidence type="ECO:0000259" key="9">
    <source>
        <dbReference type="PROSITE" id="PS50893"/>
    </source>
</evidence>
<dbReference type="GO" id="GO:0005524">
    <property type="term" value="F:ATP binding"/>
    <property type="evidence" value="ECO:0007669"/>
    <property type="project" value="UniProtKB-KW"/>
</dbReference>
<keyword evidence="3 8" id="KW-0812">Transmembrane</keyword>
<gene>
    <name evidence="11" type="ORF">H9Q79_15710</name>
</gene>
<dbReference type="PROSITE" id="PS50929">
    <property type="entry name" value="ABC_TM1F"/>
    <property type="match status" value="1"/>
</dbReference>
<dbReference type="RefSeq" id="WP_249328707.1">
    <property type="nucleotide sequence ID" value="NZ_CP060635.1"/>
</dbReference>
<dbReference type="GO" id="GO:0140359">
    <property type="term" value="F:ABC-type transporter activity"/>
    <property type="evidence" value="ECO:0007669"/>
    <property type="project" value="InterPro"/>
</dbReference>
<dbReference type="SUPFAM" id="SSF52540">
    <property type="entry name" value="P-loop containing nucleoside triphosphate hydrolases"/>
    <property type="match status" value="1"/>
</dbReference>
<name>A0A7G9GBX8_9FIRM</name>
<reference evidence="11 12" key="1">
    <citation type="submission" date="2020-08" db="EMBL/GenBank/DDBJ databases">
        <authorList>
            <person name="Liu C."/>
            <person name="Sun Q."/>
        </authorList>
    </citation>
    <scope>NUCLEOTIDE SEQUENCE [LARGE SCALE GENOMIC DNA]</scope>
    <source>
        <strain evidence="11 12">NSJ-29</strain>
    </source>
</reference>
<dbReference type="GO" id="GO:0016887">
    <property type="term" value="F:ATP hydrolysis activity"/>
    <property type="evidence" value="ECO:0007669"/>
    <property type="project" value="InterPro"/>
</dbReference>
<dbReference type="SMART" id="SM00382">
    <property type="entry name" value="AAA"/>
    <property type="match status" value="1"/>
</dbReference>
<evidence type="ECO:0000256" key="2">
    <source>
        <dbReference type="ARBA" id="ARBA00022448"/>
    </source>
</evidence>
<dbReference type="GO" id="GO:0005886">
    <property type="term" value="C:plasma membrane"/>
    <property type="evidence" value="ECO:0007669"/>
    <property type="project" value="UniProtKB-SubCell"/>
</dbReference>
<dbReference type="InterPro" id="IPR011527">
    <property type="entry name" value="ABC1_TM_dom"/>
</dbReference>
<dbReference type="InterPro" id="IPR036640">
    <property type="entry name" value="ABC1_TM_sf"/>
</dbReference>
<dbReference type="Proteomes" id="UP000515860">
    <property type="component" value="Chromosome"/>
</dbReference>
<dbReference type="Gene3D" id="3.40.50.300">
    <property type="entry name" value="P-loop containing nucleotide triphosphate hydrolases"/>
    <property type="match status" value="1"/>
</dbReference>
<dbReference type="Pfam" id="PF00664">
    <property type="entry name" value="ABC_membrane"/>
    <property type="match status" value="1"/>
</dbReference>
<dbReference type="EMBL" id="CP060635">
    <property type="protein sequence ID" value="QNM08310.1"/>
    <property type="molecule type" value="Genomic_DNA"/>
</dbReference>
<dbReference type="InterPro" id="IPR027417">
    <property type="entry name" value="P-loop_NTPase"/>
</dbReference>
<keyword evidence="6 8" id="KW-1133">Transmembrane helix</keyword>
<keyword evidence="7 8" id="KW-0472">Membrane</keyword>
<accession>A0A7G9GBX8</accession>
<dbReference type="InterPro" id="IPR017871">
    <property type="entry name" value="ABC_transporter-like_CS"/>
</dbReference>
<evidence type="ECO:0000256" key="7">
    <source>
        <dbReference type="ARBA" id="ARBA00023136"/>
    </source>
</evidence>
<dbReference type="PROSITE" id="PS50893">
    <property type="entry name" value="ABC_TRANSPORTER_2"/>
    <property type="match status" value="1"/>
</dbReference>
<evidence type="ECO:0000256" key="4">
    <source>
        <dbReference type="ARBA" id="ARBA00022741"/>
    </source>
</evidence>
<sequence>MFQIIRQFTFHRPKEIIQPTVWLFLSQAFSMLPAILAYMAIYTLGQAFVPPYTLDLQLLITLAATGLGYILLQYGIEMITYYFTYGCAYSDTAKKRVAYIQKLRRQPLGFFSSKESGELISSFANDFSNVEYTLCYWLPYSIGVGVLLAICIVWISIYNWRMGVAMFGMLPVCAALMFGIARIKEKHSRQVMAAKTHAATQINEYLYGMKDLKAYHRTGDGFHALETAMRKLRDESLKEEAVAGSLSTLCSSLVKFIVPITAAVGLYLLIGGTLSVLDFAGFLVLATKLVEAELMIVTSISALRGMLPSGERLDKVMTTDEPTGKEQIETGNSYSFENVSFHYAKGQEIIQGVSFDTPSGLLTALVGPSGSGKSTLLRLMARFWDYQAGHIWMNGKDIREVQTDSLLSNISMVMQNAYLFRGTIRDNLCFGNESITEEQMINACKQARCHGFISALPEGYDTVVGEGGATLSGGERQRISLARAFLKDVPILLLDEPTASLDADNEAMVQKALDEISKERTVIMIAHRLKTVRSADQILVLQDGKIVEKGTHNQFAGQKGLYARLWGLQSQAGDYTFKQS</sequence>
<feature type="transmembrane region" description="Helical" evidence="8">
    <location>
        <begin position="264"/>
        <end position="286"/>
    </location>
</feature>
<dbReference type="PROSITE" id="PS00211">
    <property type="entry name" value="ABC_TRANSPORTER_1"/>
    <property type="match status" value="1"/>
</dbReference>
<dbReference type="Gene3D" id="1.20.1560.10">
    <property type="entry name" value="ABC transporter type 1, transmembrane domain"/>
    <property type="match status" value="1"/>
</dbReference>
<keyword evidence="4" id="KW-0547">Nucleotide-binding</keyword>
<dbReference type="GO" id="GO:0034040">
    <property type="term" value="F:ATPase-coupled lipid transmembrane transporter activity"/>
    <property type="evidence" value="ECO:0007669"/>
    <property type="project" value="TreeGrafter"/>
</dbReference>